<sequence length="87" mass="10157">MAKDRPKLSAEKIRIFQDDIRRRLEVLAWDSVGVLLDTGMRRDEAESHVANELRRTGLRTWIPPDPLHEIARELKAIRELVAESWRG</sequence>
<accession>A0A0F9KMC0</accession>
<name>A0A0F9KMC0_9ZZZZ</name>
<reference evidence="1" key="1">
    <citation type="journal article" date="2015" name="Nature">
        <title>Complex archaea that bridge the gap between prokaryotes and eukaryotes.</title>
        <authorList>
            <person name="Spang A."/>
            <person name="Saw J.H."/>
            <person name="Jorgensen S.L."/>
            <person name="Zaremba-Niedzwiedzka K."/>
            <person name="Martijn J."/>
            <person name="Lind A.E."/>
            <person name="van Eijk R."/>
            <person name="Schleper C."/>
            <person name="Guy L."/>
            <person name="Ettema T.J."/>
        </authorList>
    </citation>
    <scope>NUCLEOTIDE SEQUENCE</scope>
</reference>
<dbReference type="EMBL" id="LAZR01014673">
    <property type="protein sequence ID" value="KKM16445.1"/>
    <property type="molecule type" value="Genomic_DNA"/>
</dbReference>
<evidence type="ECO:0000313" key="1">
    <source>
        <dbReference type="EMBL" id="KKM16445.1"/>
    </source>
</evidence>
<gene>
    <name evidence="1" type="ORF">LCGC14_1685730</name>
</gene>
<protein>
    <submittedName>
        <fullName evidence="1">Uncharacterized protein</fullName>
    </submittedName>
</protein>
<organism evidence="1">
    <name type="scientific">marine sediment metagenome</name>
    <dbReference type="NCBI Taxonomy" id="412755"/>
    <lineage>
        <taxon>unclassified sequences</taxon>
        <taxon>metagenomes</taxon>
        <taxon>ecological metagenomes</taxon>
    </lineage>
</organism>
<comment type="caution">
    <text evidence="1">The sequence shown here is derived from an EMBL/GenBank/DDBJ whole genome shotgun (WGS) entry which is preliminary data.</text>
</comment>
<dbReference type="AlphaFoldDB" id="A0A0F9KMC0"/>
<proteinExistence type="predicted"/>